<dbReference type="OrthoDB" id="66510at2759"/>
<dbReference type="STRING" id="90262.A0A1X2IYQ0"/>
<dbReference type="AlphaFoldDB" id="A0A1X2IYQ0"/>
<dbReference type="GO" id="GO:0030332">
    <property type="term" value="F:cyclin binding"/>
    <property type="evidence" value="ECO:0007669"/>
    <property type="project" value="TreeGrafter"/>
</dbReference>
<dbReference type="PANTHER" id="PTHR31531:SF2">
    <property type="entry name" value="E3 UBIQUITIN-PROTEIN LIGASE E3D"/>
    <property type="match status" value="1"/>
</dbReference>
<evidence type="ECO:0000313" key="2">
    <source>
        <dbReference type="Proteomes" id="UP000193560"/>
    </source>
</evidence>
<organism evidence="1 2">
    <name type="scientific">Absidia repens</name>
    <dbReference type="NCBI Taxonomy" id="90262"/>
    <lineage>
        <taxon>Eukaryota</taxon>
        <taxon>Fungi</taxon>
        <taxon>Fungi incertae sedis</taxon>
        <taxon>Mucoromycota</taxon>
        <taxon>Mucoromycotina</taxon>
        <taxon>Mucoromycetes</taxon>
        <taxon>Mucorales</taxon>
        <taxon>Cunninghamellaceae</taxon>
        <taxon>Absidia</taxon>
    </lineage>
</organism>
<accession>A0A1X2IYQ0</accession>
<dbReference type="GO" id="GO:0061630">
    <property type="term" value="F:ubiquitin protein ligase activity"/>
    <property type="evidence" value="ECO:0007669"/>
    <property type="project" value="TreeGrafter"/>
</dbReference>
<dbReference type="PANTHER" id="PTHR31531">
    <property type="entry name" value="E3 UBIQUITIN-PROTEIN LIGASE E3D FAMILY MEMBER"/>
    <property type="match status" value="1"/>
</dbReference>
<evidence type="ECO:0000313" key="1">
    <source>
        <dbReference type="EMBL" id="ORZ24382.1"/>
    </source>
</evidence>
<keyword evidence="2" id="KW-1185">Reference proteome</keyword>
<dbReference type="GO" id="GO:0000209">
    <property type="term" value="P:protein polyubiquitination"/>
    <property type="evidence" value="ECO:0007669"/>
    <property type="project" value="TreeGrafter"/>
</dbReference>
<comment type="caution">
    <text evidence="1">The sequence shown here is derived from an EMBL/GenBank/DDBJ whole genome shotgun (WGS) entry which is preliminary data.</text>
</comment>
<dbReference type="GO" id="GO:0005829">
    <property type="term" value="C:cytosol"/>
    <property type="evidence" value="ECO:0007669"/>
    <property type="project" value="TreeGrafter"/>
</dbReference>
<gene>
    <name evidence="1" type="ORF">BCR42DRAFT_402822</name>
</gene>
<protein>
    <submittedName>
        <fullName evidence="1">Ubiquitin-conjugating enzyme E2-binding protein</fullName>
    </submittedName>
</protein>
<dbReference type="GO" id="GO:0031624">
    <property type="term" value="F:ubiquitin conjugating enzyme binding"/>
    <property type="evidence" value="ECO:0007669"/>
    <property type="project" value="TreeGrafter"/>
</dbReference>
<proteinExistence type="predicted"/>
<dbReference type="GO" id="GO:0051865">
    <property type="term" value="P:protein autoubiquitination"/>
    <property type="evidence" value="ECO:0007669"/>
    <property type="project" value="TreeGrafter"/>
</dbReference>
<reference evidence="1 2" key="1">
    <citation type="submission" date="2016-07" db="EMBL/GenBank/DDBJ databases">
        <title>Pervasive Adenine N6-methylation of Active Genes in Fungi.</title>
        <authorList>
            <consortium name="DOE Joint Genome Institute"/>
            <person name="Mondo S.J."/>
            <person name="Dannebaum R.O."/>
            <person name="Kuo R.C."/>
            <person name="Labutti K."/>
            <person name="Haridas S."/>
            <person name="Kuo A."/>
            <person name="Salamov A."/>
            <person name="Ahrendt S.R."/>
            <person name="Lipzen A."/>
            <person name="Sullivan W."/>
            <person name="Andreopoulos W.B."/>
            <person name="Clum A."/>
            <person name="Lindquist E."/>
            <person name="Daum C."/>
            <person name="Ramamoorthy G.K."/>
            <person name="Gryganskyi A."/>
            <person name="Culley D."/>
            <person name="Magnuson J.K."/>
            <person name="James T.Y."/>
            <person name="O'Malley M.A."/>
            <person name="Stajich J.E."/>
            <person name="Spatafora J.W."/>
            <person name="Visel A."/>
            <person name="Grigoriev I.V."/>
        </authorList>
    </citation>
    <scope>NUCLEOTIDE SEQUENCE [LARGE SCALE GENOMIC DNA]</scope>
    <source>
        <strain evidence="1 2">NRRL 1336</strain>
    </source>
</reference>
<dbReference type="InterPro" id="IPR019193">
    <property type="entry name" value="UBQ-conj_enz_E2-bd_prot"/>
</dbReference>
<sequence>MAIPFYAEVLSNIQVFRATVSVDESIDPSLFVVKDNQLWLEDDLVIDLTRHGIQLVASSLQVQPEEVDGIAITNGQVLYQIKINLRSGSNIPPLEDKPWWTAKTMVSLDWQQIKCRHCDQAFVVNGDNKSPDSTVSQRFKCKELPSEHWYELVECWICHETKPEEHQARMRPILAKPSTLLVGAFYFLVHASDLVPHSTELDQEVANQVKWDSGPMTKWISINCKSCGKVVGEGHYERQQDKELNMMALKLYKYCVTPQPTPSELPMFLNFVVGDLIDAAQVHATHRFIIQGRKTGRVYALLWLFNWDTETINNDGFVDDIDEPTGKVSCQRGMKVLYSDIKDNGSELVKKWNLDKTTDHLIYPDIYCKQLVKFLKSSTEPVPPTMRMMNHPAMPLTKNFSVGFLPRSLS</sequence>
<dbReference type="GO" id="GO:0043161">
    <property type="term" value="P:proteasome-mediated ubiquitin-dependent protein catabolic process"/>
    <property type="evidence" value="ECO:0007669"/>
    <property type="project" value="TreeGrafter"/>
</dbReference>
<dbReference type="GO" id="GO:0000151">
    <property type="term" value="C:ubiquitin ligase complex"/>
    <property type="evidence" value="ECO:0007669"/>
    <property type="project" value="TreeGrafter"/>
</dbReference>
<dbReference type="Proteomes" id="UP000193560">
    <property type="component" value="Unassembled WGS sequence"/>
</dbReference>
<dbReference type="GO" id="GO:0005634">
    <property type="term" value="C:nucleus"/>
    <property type="evidence" value="ECO:0007669"/>
    <property type="project" value="TreeGrafter"/>
</dbReference>
<name>A0A1X2IYQ0_9FUNG</name>
<dbReference type="Pfam" id="PF09814">
    <property type="entry name" value="HECT_2"/>
    <property type="match status" value="1"/>
</dbReference>
<dbReference type="EMBL" id="MCGE01000002">
    <property type="protein sequence ID" value="ORZ24382.1"/>
    <property type="molecule type" value="Genomic_DNA"/>
</dbReference>
<dbReference type="GO" id="GO:0006513">
    <property type="term" value="P:protein monoubiquitination"/>
    <property type="evidence" value="ECO:0007669"/>
    <property type="project" value="TreeGrafter"/>
</dbReference>